<dbReference type="Proteomes" id="UP001186974">
    <property type="component" value="Unassembled WGS sequence"/>
</dbReference>
<feature type="non-terminal residue" evidence="1">
    <location>
        <position position="363"/>
    </location>
</feature>
<evidence type="ECO:0000313" key="1">
    <source>
        <dbReference type="EMBL" id="KAK3080535.1"/>
    </source>
</evidence>
<keyword evidence="2" id="KW-1185">Reference proteome</keyword>
<reference evidence="1" key="1">
    <citation type="submission" date="2024-09" db="EMBL/GenBank/DDBJ databases">
        <title>Black Yeasts Isolated from many extreme environments.</title>
        <authorList>
            <person name="Coleine C."/>
            <person name="Stajich J.E."/>
            <person name="Selbmann L."/>
        </authorList>
    </citation>
    <scope>NUCLEOTIDE SEQUENCE</scope>
    <source>
        <strain evidence="1">CCFEE 5737</strain>
    </source>
</reference>
<gene>
    <name evidence="1" type="ORF">LTS18_000480</name>
</gene>
<comment type="caution">
    <text evidence="1">The sequence shown here is derived from an EMBL/GenBank/DDBJ whole genome shotgun (WGS) entry which is preliminary data.</text>
</comment>
<accession>A0ACC3DV12</accession>
<name>A0ACC3DV12_9PEZI</name>
<proteinExistence type="predicted"/>
<protein>
    <submittedName>
        <fullName evidence="1">Uncharacterized protein</fullName>
    </submittedName>
</protein>
<organism evidence="1 2">
    <name type="scientific">Coniosporium uncinatum</name>
    <dbReference type="NCBI Taxonomy" id="93489"/>
    <lineage>
        <taxon>Eukaryota</taxon>
        <taxon>Fungi</taxon>
        <taxon>Dikarya</taxon>
        <taxon>Ascomycota</taxon>
        <taxon>Pezizomycotina</taxon>
        <taxon>Dothideomycetes</taxon>
        <taxon>Dothideomycetes incertae sedis</taxon>
        <taxon>Coniosporium</taxon>
    </lineage>
</organism>
<dbReference type="EMBL" id="JAWDJW010000520">
    <property type="protein sequence ID" value="KAK3080535.1"/>
    <property type="molecule type" value="Genomic_DNA"/>
</dbReference>
<sequence>MSNATPATENTSEHTRTSDNTFTYREPVTSVDGWTKEQLLGLADPDPEMELMLAKTDPAMLDVGQHYYRLVRDLMAKAKLANPPTPPPAGMFERNITIPTHDGSSISIRVYRSDSPPAKQCPLYVNFHGGGFVLGDLDSDAYLCRMLVHELGVVVVDVDYRLAPEWPFPTPVWDCFDALLWLSKHHIEIGADPAKGFVVAGTSAGGNLAAVCSHLARDEKMNPPLTGVHLIIPSICGREVMPEKYKSRLLSVDQLVDNPVLSVKALRNFRQHYAVEFGSPLYNVINWPTGHEGLPPHWVQVCGADMLRDEALIYEQCLREEGNVESRLRVYPGLPHGFWAVWPEMVGSKGFMEGIMEGARWLL</sequence>
<evidence type="ECO:0000313" key="2">
    <source>
        <dbReference type="Proteomes" id="UP001186974"/>
    </source>
</evidence>